<dbReference type="EMBL" id="CP006644">
    <property type="protein sequence ID" value="AHE55387.1"/>
    <property type="molecule type" value="Genomic_DNA"/>
</dbReference>
<sequence length="296" mass="33243">MKPNLLIGSSRDLPWRGLLLDHHRGQGKADVFETHATGDVTLVVATRGRSMIQVFKQGRWHTALYEAGNAGLTRPGETTRMSWQALDADDRFETAHLYLSSAIIGEVAEEYRRIGTRYSDQPLSALVLRDPTIAALAGEVLGAMQDEMPGIYEEQATRFLAAHLLARHAGWWEPESDRRAPEAFGDRQLARVLDYMSSHFGKELTLTALASEACISVHHFVRRFRERMGMTPFAYLTEIRIEAACRMLRTGDMTVAEIGRLCGYTSAGSFSSAFHRRVGTTPRTYRAEARIRSNRQ</sequence>
<dbReference type="PANTHER" id="PTHR46796">
    <property type="entry name" value="HTH-TYPE TRANSCRIPTIONAL ACTIVATOR RHAS-RELATED"/>
    <property type="match status" value="1"/>
</dbReference>
<dbReference type="KEGG" id="ssan:NX02_18590"/>
<organism evidence="5 6">
    <name type="scientific">Sphingomonas sanxanigenens DSM 19645 = NX02</name>
    <dbReference type="NCBI Taxonomy" id="1123269"/>
    <lineage>
        <taxon>Bacteria</taxon>
        <taxon>Pseudomonadati</taxon>
        <taxon>Pseudomonadota</taxon>
        <taxon>Alphaproteobacteria</taxon>
        <taxon>Sphingomonadales</taxon>
        <taxon>Sphingomonadaceae</taxon>
        <taxon>Sphingomonas</taxon>
    </lineage>
</organism>
<dbReference type="STRING" id="1123269.NX02_18590"/>
<dbReference type="Pfam" id="PF12833">
    <property type="entry name" value="HTH_18"/>
    <property type="match status" value="1"/>
</dbReference>
<dbReference type="GO" id="GO:0003700">
    <property type="term" value="F:DNA-binding transcription factor activity"/>
    <property type="evidence" value="ECO:0007669"/>
    <property type="project" value="InterPro"/>
</dbReference>
<dbReference type="InterPro" id="IPR018060">
    <property type="entry name" value="HTH_AraC"/>
</dbReference>
<reference evidence="5 6" key="1">
    <citation type="submission" date="2013-07" db="EMBL/GenBank/DDBJ databases">
        <title>Completed genome of Sphingomonas sanxanigenens NX02.</title>
        <authorList>
            <person name="Ma T."/>
            <person name="Huang H."/>
            <person name="Wu M."/>
            <person name="Li X."/>
            <person name="Li G."/>
        </authorList>
    </citation>
    <scope>NUCLEOTIDE SEQUENCE [LARGE SCALE GENOMIC DNA]</scope>
    <source>
        <strain evidence="5 6">NX02</strain>
    </source>
</reference>
<evidence type="ECO:0000313" key="6">
    <source>
        <dbReference type="Proteomes" id="UP000018851"/>
    </source>
</evidence>
<dbReference type="InterPro" id="IPR050204">
    <property type="entry name" value="AraC_XylS_family_regulators"/>
</dbReference>
<keyword evidence="3" id="KW-0804">Transcription</keyword>
<dbReference type="AlphaFoldDB" id="W0AFR3"/>
<proteinExistence type="predicted"/>
<dbReference type="SUPFAM" id="SSF46689">
    <property type="entry name" value="Homeodomain-like"/>
    <property type="match status" value="2"/>
</dbReference>
<keyword evidence="2" id="KW-0238">DNA-binding</keyword>
<dbReference type="InterPro" id="IPR020449">
    <property type="entry name" value="Tscrpt_reg_AraC-type_HTH"/>
</dbReference>
<dbReference type="eggNOG" id="COG2207">
    <property type="taxonomic scope" value="Bacteria"/>
</dbReference>
<evidence type="ECO:0000259" key="4">
    <source>
        <dbReference type="PROSITE" id="PS01124"/>
    </source>
</evidence>
<dbReference type="InterPro" id="IPR009057">
    <property type="entry name" value="Homeodomain-like_sf"/>
</dbReference>
<dbReference type="Proteomes" id="UP000018851">
    <property type="component" value="Chromosome"/>
</dbReference>
<dbReference type="PRINTS" id="PR00032">
    <property type="entry name" value="HTHARAC"/>
</dbReference>
<keyword evidence="6" id="KW-1185">Reference proteome</keyword>
<accession>W0AFR3</accession>
<protein>
    <recommendedName>
        <fullName evidence="4">HTH araC/xylS-type domain-containing protein</fullName>
    </recommendedName>
</protein>
<keyword evidence="1" id="KW-0805">Transcription regulation</keyword>
<evidence type="ECO:0000256" key="2">
    <source>
        <dbReference type="ARBA" id="ARBA00023125"/>
    </source>
</evidence>
<evidence type="ECO:0000256" key="3">
    <source>
        <dbReference type="ARBA" id="ARBA00023163"/>
    </source>
</evidence>
<name>W0AFR3_9SPHN</name>
<gene>
    <name evidence="5" type="ORF">NX02_18590</name>
</gene>
<evidence type="ECO:0000313" key="5">
    <source>
        <dbReference type="EMBL" id="AHE55387.1"/>
    </source>
</evidence>
<dbReference type="HOGENOM" id="CLU_000445_88_4_5"/>
<evidence type="ECO:0000256" key="1">
    <source>
        <dbReference type="ARBA" id="ARBA00023015"/>
    </source>
</evidence>
<dbReference type="GO" id="GO:0043565">
    <property type="term" value="F:sequence-specific DNA binding"/>
    <property type="evidence" value="ECO:0007669"/>
    <property type="project" value="InterPro"/>
</dbReference>
<feature type="domain" description="HTH araC/xylS-type" evidence="4">
    <location>
        <begin position="190"/>
        <end position="288"/>
    </location>
</feature>
<dbReference type="Gene3D" id="1.10.10.60">
    <property type="entry name" value="Homeodomain-like"/>
    <property type="match status" value="2"/>
</dbReference>
<dbReference type="PATRIC" id="fig|1123269.5.peg.3640"/>
<dbReference type="PROSITE" id="PS01124">
    <property type="entry name" value="HTH_ARAC_FAMILY_2"/>
    <property type="match status" value="1"/>
</dbReference>
<dbReference type="SMART" id="SM00342">
    <property type="entry name" value="HTH_ARAC"/>
    <property type="match status" value="1"/>
</dbReference>